<dbReference type="GO" id="GO:0005789">
    <property type="term" value="C:endoplasmic reticulum membrane"/>
    <property type="evidence" value="ECO:0007669"/>
    <property type="project" value="TreeGrafter"/>
</dbReference>
<dbReference type="PANTHER" id="PTHR34009">
    <property type="entry name" value="PROTEIN STAR"/>
    <property type="match status" value="1"/>
</dbReference>
<dbReference type="Pfam" id="PF05050">
    <property type="entry name" value="Methyltransf_21"/>
    <property type="match status" value="1"/>
</dbReference>
<dbReference type="InterPro" id="IPR029063">
    <property type="entry name" value="SAM-dependent_MTases_sf"/>
</dbReference>
<evidence type="ECO:0000259" key="2">
    <source>
        <dbReference type="Pfam" id="PF05050"/>
    </source>
</evidence>
<dbReference type="OrthoDB" id="2154188at2759"/>
<dbReference type="GO" id="GO:0031902">
    <property type="term" value="C:late endosome membrane"/>
    <property type="evidence" value="ECO:0007669"/>
    <property type="project" value="TreeGrafter"/>
</dbReference>
<dbReference type="GO" id="GO:0005886">
    <property type="term" value="C:plasma membrane"/>
    <property type="evidence" value="ECO:0007669"/>
    <property type="project" value="TreeGrafter"/>
</dbReference>
<protein>
    <recommendedName>
        <fullName evidence="2">Methyltransferase FkbM domain-containing protein</fullName>
    </recommendedName>
</protein>
<dbReference type="PANTHER" id="PTHR34009:SF2">
    <property type="entry name" value="PROTEIN STAR"/>
    <property type="match status" value="1"/>
</dbReference>
<organism evidence="3 4">
    <name type="scientific">Pelagomonas calceolata</name>
    <dbReference type="NCBI Taxonomy" id="35677"/>
    <lineage>
        <taxon>Eukaryota</taxon>
        <taxon>Sar</taxon>
        <taxon>Stramenopiles</taxon>
        <taxon>Ochrophyta</taxon>
        <taxon>Pelagophyceae</taxon>
        <taxon>Pelagomonadales</taxon>
        <taxon>Pelagomonadaceae</taxon>
        <taxon>Pelagomonas</taxon>
    </lineage>
</organism>
<dbReference type="InterPro" id="IPR053202">
    <property type="entry name" value="EGF_Rcpt_Signaling_Reg"/>
</dbReference>
<evidence type="ECO:0000313" key="3">
    <source>
        <dbReference type="EMBL" id="CAH0374561.1"/>
    </source>
</evidence>
<sequence>MPTIGSPSAWRRLCFVLPVIAIVILCSTAMRAPVGVGPATKVVALGPGGRFRSQAGQDLYVYERFFRHRPGPGVYLEFGARDGVAHSNSYAFEQRGWRGFCVEPTDEFHRLVRNRPGCWNYHGAVAARAGARRFVFSKKGGFSGFADDMDPARLEAMRHRGKVARETSVACYTVAGLMRERRVERLDYVSVDVEGAELEVLRSVDWAATPADVVQVESVEGAAKNDTAALVALMARWYHLDVKYDVSPPPCRPGEVTADCTYDLIFVSRRFARDLRARNVSLTPAGARALWKRTYGPPAGRGEEPPGWRRA</sequence>
<reference evidence="3" key="1">
    <citation type="submission" date="2021-11" db="EMBL/GenBank/DDBJ databases">
        <authorList>
            <consortium name="Genoscope - CEA"/>
            <person name="William W."/>
        </authorList>
    </citation>
    <scope>NUCLEOTIDE SEQUENCE</scope>
</reference>
<keyword evidence="4" id="KW-1185">Reference proteome</keyword>
<comment type="caution">
    <text evidence="3">The sequence shown here is derived from an EMBL/GenBank/DDBJ whole genome shotgun (WGS) entry which is preliminary data.</text>
</comment>
<keyword evidence="1" id="KW-0732">Signal</keyword>
<feature type="chain" id="PRO_5035170871" description="Methyltransferase FkbM domain-containing protein" evidence="1">
    <location>
        <begin position="30"/>
        <end position="311"/>
    </location>
</feature>
<dbReference type="Gene3D" id="3.40.50.150">
    <property type="entry name" value="Vaccinia Virus protein VP39"/>
    <property type="match status" value="1"/>
</dbReference>
<feature type="signal peptide" evidence="1">
    <location>
        <begin position="1"/>
        <end position="29"/>
    </location>
</feature>
<gene>
    <name evidence="3" type="ORF">PECAL_4P18530</name>
</gene>
<accession>A0A8J2X4P3</accession>
<name>A0A8J2X4P3_9STRA</name>
<dbReference type="SUPFAM" id="SSF53335">
    <property type="entry name" value="S-adenosyl-L-methionine-dependent methyltransferases"/>
    <property type="match status" value="1"/>
</dbReference>
<dbReference type="GO" id="GO:0006888">
    <property type="term" value="P:endoplasmic reticulum to Golgi vesicle-mediated transport"/>
    <property type="evidence" value="ECO:0007669"/>
    <property type="project" value="TreeGrafter"/>
</dbReference>
<dbReference type="AlphaFoldDB" id="A0A8J2X4P3"/>
<proteinExistence type="predicted"/>
<evidence type="ECO:0000313" key="4">
    <source>
        <dbReference type="Proteomes" id="UP000789595"/>
    </source>
</evidence>
<feature type="domain" description="Methyltransferase FkbM" evidence="2">
    <location>
        <begin position="78"/>
        <end position="217"/>
    </location>
</feature>
<dbReference type="GO" id="GO:0005794">
    <property type="term" value="C:Golgi apparatus"/>
    <property type="evidence" value="ECO:0007669"/>
    <property type="project" value="TreeGrafter"/>
</dbReference>
<dbReference type="Proteomes" id="UP000789595">
    <property type="component" value="Unassembled WGS sequence"/>
</dbReference>
<evidence type="ECO:0000256" key="1">
    <source>
        <dbReference type="SAM" id="SignalP"/>
    </source>
</evidence>
<dbReference type="NCBIfam" id="TIGR01444">
    <property type="entry name" value="fkbM_fam"/>
    <property type="match status" value="1"/>
</dbReference>
<dbReference type="InterPro" id="IPR006342">
    <property type="entry name" value="FkbM_mtfrase"/>
</dbReference>
<dbReference type="EMBL" id="CAKKNE010000004">
    <property type="protein sequence ID" value="CAH0374561.1"/>
    <property type="molecule type" value="Genomic_DNA"/>
</dbReference>
<dbReference type="GO" id="GO:0016197">
    <property type="term" value="P:endosomal transport"/>
    <property type="evidence" value="ECO:0007669"/>
    <property type="project" value="TreeGrafter"/>
</dbReference>